<dbReference type="STRING" id="207949.RED65_07324"/>
<evidence type="ECO:0000313" key="2">
    <source>
        <dbReference type="EMBL" id="EAT11220.1"/>
    </source>
</evidence>
<dbReference type="SUPFAM" id="SSF50341">
    <property type="entry name" value="CheW-like"/>
    <property type="match status" value="1"/>
</dbReference>
<dbReference type="GO" id="GO:0007165">
    <property type="term" value="P:signal transduction"/>
    <property type="evidence" value="ECO:0007669"/>
    <property type="project" value="InterPro"/>
</dbReference>
<protein>
    <submittedName>
        <fullName evidence="2">Chemotaxis signal transduction protein</fullName>
    </submittedName>
</protein>
<dbReference type="PANTHER" id="PTHR22617">
    <property type="entry name" value="CHEMOTAXIS SENSOR HISTIDINE KINASE-RELATED"/>
    <property type="match status" value="1"/>
</dbReference>
<dbReference type="InterPro" id="IPR002545">
    <property type="entry name" value="CheW-lke_dom"/>
</dbReference>
<dbReference type="SMART" id="SM00260">
    <property type="entry name" value="CheW"/>
    <property type="match status" value="1"/>
</dbReference>
<comment type="caution">
    <text evidence="2">The sequence shown here is derived from an EMBL/GenBank/DDBJ whole genome shotgun (WGS) entry which is preliminary data.</text>
</comment>
<dbReference type="EMBL" id="AAQH01000021">
    <property type="protein sequence ID" value="EAT11220.1"/>
    <property type="molecule type" value="Genomic_DNA"/>
</dbReference>
<dbReference type="OrthoDB" id="5298045at2"/>
<dbReference type="PROSITE" id="PS50851">
    <property type="entry name" value="CHEW"/>
    <property type="match status" value="1"/>
</dbReference>
<accession>Q1MZ08</accession>
<feature type="domain" description="CheW-like" evidence="1">
    <location>
        <begin position="30"/>
        <end position="170"/>
    </location>
</feature>
<organism evidence="2 3">
    <name type="scientific">Bermanella marisrubri</name>
    <dbReference type="NCBI Taxonomy" id="207949"/>
    <lineage>
        <taxon>Bacteria</taxon>
        <taxon>Pseudomonadati</taxon>
        <taxon>Pseudomonadota</taxon>
        <taxon>Gammaproteobacteria</taxon>
        <taxon>Oceanospirillales</taxon>
        <taxon>Oceanospirillaceae</taxon>
        <taxon>Bermanella</taxon>
    </lineage>
</organism>
<dbReference type="InterPro" id="IPR039315">
    <property type="entry name" value="CheW"/>
</dbReference>
<dbReference type="AlphaFoldDB" id="Q1MZ08"/>
<dbReference type="Pfam" id="PF01584">
    <property type="entry name" value="CheW"/>
    <property type="match status" value="1"/>
</dbReference>
<gene>
    <name evidence="2" type="ORF">RED65_07324</name>
</gene>
<dbReference type="GO" id="GO:0006935">
    <property type="term" value="P:chemotaxis"/>
    <property type="evidence" value="ECO:0007669"/>
    <property type="project" value="InterPro"/>
</dbReference>
<dbReference type="InterPro" id="IPR036061">
    <property type="entry name" value="CheW-like_dom_sf"/>
</dbReference>
<evidence type="ECO:0000259" key="1">
    <source>
        <dbReference type="PROSITE" id="PS50851"/>
    </source>
</evidence>
<name>Q1MZ08_9GAMM</name>
<dbReference type="Gene3D" id="2.40.50.180">
    <property type="entry name" value="CheA-289, Domain 4"/>
    <property type="match status" value="1"/>
</dbReference>
<dbReference type="Gene3D" id="2.30.30.40">
    <property type="entry name" value="SH3 Domains"/>
    <property type="match status" value="1"/>
</dbReference>
<dbReference type="HOGENOM" id="CLU_048995_6_1_6"/>
<dbReference type="Proteomes" id="UP000004263">
    <property type="component" value="Unassembled WGS sequence"/>
</dbReference>
<reference evidence="2 3" key="1">
    <citation type="submission" date="2006-03" db="EMBL/GenBank/DDBJ databases">
        <authorList>
            <person name="Pinhassi J."/>
            <person name="Pedros-Alio C."/>
            <person name="Ferriera S."/>
            <person name="Johnson J."/>
            <person name="Kravitz S."/>
            <person name="Halpern A."/>
            <person name="Remington K."/>
            <person name="Beeson K."/>
            <person name="Tran B."/>
            <person name="Rogers Y.-H."/>
            <person name="Friedman R."/>
            <person name="Venter J.C."/>
        </authorList>
    </citation>
    <scope>NUCLEOTIDE SEQUENCE [LARGE SCALE GENOMIC DNA]</scope>
    <source>
        <strain evidence="2 3">RED65</strain>
    </source>
</reference>
<keyword evidence="3" id="KW-1185">Reference proteome</keyword>
<dbReference type="PANTHER" id="PTHR22617:SF43">
    <property type="entry name" value="PROTEIN PILI"/>
    <property type="match status" value="1"/>
</dbReference>
<sequence length="175" mass="19644">MTPFALLQDIAQRCRSHAADLPSRTEAVEYWRGVGFVLSGRRFVAPMNDITEILTAPKLTQVPGVKHWVEGVANVRGRLVPVMDLATFLSEPHGTQRNKRTLIIEKGELLNGLVVDAVLGMQHFPVDSMESPDRAELTEKITPFIEGVFERNGEQWPVFSFEALSKDEHYMDIAV</sequence>
<dbReference type="RefSeq" id="WP_007016689.1">
    <property type="nucleotide sequence ID" value="NZ_AAQH01000021.1"/>
</dbReference>
<dbReference type="GO" id="GO:0005829">
    <property type="term" value="C:cytosol"/>
    <property type="evidence" value="ECO:0007669"/>
    <property type="project" value="TreeGrafter"/>
</dbReference>
<proteinExistence type="predicted"/>
<evidence type="ECO:0000313" key="3">
    <source>
        <dbReference type="Proteomes" id="UP000004263"/>
    </source>
</evidence>